<reference evidence="1 2" key="1">
    <citation type="submission" date="2022-06" db="EMBL/GenBank/DDBJ databases">
        <title>Isolation of gut microbiota from human fecal samples.</title>
        <authorList>
            <person name="Pamer E.G."/>
            <person name="Barat B."/>
            <person name="Waligurski E."/>
            <person name="Medina S."/>
            <person name="Paddock L."/>
            <person name="Mostad J."/>
        </authorList>
    </citation>
    <scope>NUCLEOTIDE SEQUENCE [LARGE SCALE GENOMIC DNA]</scope>
    <source>
        <strain evidence="1 2">DFI.7.95</strain>
    </source>
</reference>
<dbReference type="Proteomes" id="UP001524478">
    <property type="component" value="Unassembled WGS sequence"/>
</dbReference>
<organism evidence="1 2">
    <name type="scientific">Tissierella carlieri</name>
    <dbReference type="NCBI Taxonomy" id="689904"/>
    <lineage>
        <taxon>Bacteria</taxon>
        <taxon>Bacillati</taxon>
        <taxon>Bacillota</taxon>
        <taxon>Tissierellia</taxon>
        <taxon>Tissierellales</taxon>
        <taxon>Tissierellaceae</taxon>
        <taxon>Tissierella</taxon>
    </lineage>
</organism>
<protein>
    <submittedName>
        <fullName evidence="1">Uncharacterized protein</fullName>
    </submittedName>
</protein>
<name>A0ABT1SF80_9FIRM</name>
<keyword evidence="2" id="KW-1185">Reference proteome</keyword>
<sequence length="561" mass="66220">MVSVKITDLRREVKERLTKKGIVDLSDFKLKPINVNHWNDKEIRSGLEKNLTKIGSSLLADIVNTDISEDEKIVKINKILTGDIKVEINRTDSPMVKRVVKSFNKGVELEDTYLNILLKEGSTQQHTFSTLYYKPTKKQEGFFAFKFEKTDYIPFVNFKKLVGTLYFINKLREYIKANKEMSMLVYIKYILKIGIYKDKEHRAKIEKLADEYNLLPSLYDGVYIRDFSETYRKTLLKNKRFDYLDWFDNDNFFSLDSVFNINGNMDNYHLYSIRNVTLVSHFFNHLYELNSEEEHDAKEEVNIRSEYARSYETKKNIPQKVLNKMETTVFKRHFGYIEFDELVDLNKIELIEKEWDSINNKILFPLAKEHSLRFRRLGKYNASGLYFSEMKAVCIDLAAPSSMIHEIFHMIDYTTLTTSILSSLYNFRGIVERYREITDKKVDSLDDTNKFKIKWNGKTKYNKDYYHSSKEIFARCGEIYIEKILGIESSLVKADNRILYPTDDEFLLDLIKKYYSSIIQLAPQKKEEQKIACSSKIMSKEEITNILEKYQISIFDATVMN</sequence>
<dbReference type="EMBL" id="JANGAC010000017">
    <property type="protein sequence ID" value="MCQ4925064.1"/>
    <property type="molecule type" value="Genomic_DNA"/>
</dbReference>
<evidence type="ECO:0000313" key="2">
    <source>
        <dbReference type="Proteomes" id="UP001524478"/>
    </source>
</evidence>
<gene>
    <name evidence="1" type="ORF">NE686_18325</name>
</gene>
<evidence type="ECO:0000313" key="1">
    <source>
        <dbReference type="EMBL" id="MCQ4925064.1"/>
    </source>
</evidence>
<accession>A0ABT1SF80</accession>
<comment type="caution">
    <text evidence="1">The sequence shown here is derived from an EMBL/GenBank/DDBJ whole genome shotgun (WGS) entry which is preliminary data.</text>
</comment>
<proteinExistence type="predicted"/>
<dbReference type="RefSeq" id="WP_256312655.1">
    <property type="nucleotide sequence ID" value="NZ_JANGAC010000017.1"/>
</dbReference>